<proteinExistence type="predicted"/>
<protein>
    <submittedName>
        <fullName evidence="2">Uncharacterized protein</fullName>
    </submittedName>
</protein>
<keyword evidence="1" id="KW-1133">Transmembrane helix</keyword>
<evidence type="ECO:0000256" key="1">
    <source>
        <dbReference type="SAM" id="Phobius"/>
    </source>
</evidence>
<keyword evidence="1" id="KW-0812">Transmembrane</keyword>
<keyword evidence="1" id="KW-0472">Membrane</keyword>
<dbReference type="AlphaFoldDB" id="A0AAW1VZV8"/>
<evidence type="ECO:0000313" key="2">
    <source>
        <dbReference type="EMBL" id="KAK9913470.1"/>
    </source>
</evidence>
<organism evidence="2 3">
    <name type="scientific">Rubus argutus</name>
    <name type="common">Southern blackberry</name>
    <dbReference type="NCBI Taxonomy" id="59490"/>
    <lineage>
        <taxon>Eukaryota</taxon>
        <taxon>Viridiplantae</taxon>
        <taxon>Streptophyta</taxon>
        <taxon>Embryophyta</taxon>
        <taxon>Tracheophyta</taxon>
        <taxon>Spermatophyta</taxon>
        <taxon>Magnoliopsida</taxon>
        <taxon>eudicotyledons</taxon>
        <taxon>Gunneridae</taxon>
        <taxon>Pentapetalae</taxon>
        <taxon>rosids</taxon>
        <taxon>fabids</taxon>
        <taxon>Rosales</taxon>
        <taxon>Rosaceae</taxon>
        <taxon>Rosoideae</taxon>
        <taxon>Rosoideae incertae sedis</taxon>
        <taxon>Rubus</taxon>
    </lineage>
</organism>
<sequence>MVNQIDIYFSHLPLQIVHLCNELWETPHPPLFCKVYEVHVQLQDYDWRLVSKEVTSRSRKFWTCLMLFCLSFCLWTLGVMVAAMYTYLQAVNVHYSDETWWKLWKLYSVQNQDFQFPPSLHFIFFIPEGDLDAGFYEGILDYNILLHLLTHRGSLT</sequence>
<accession>A0AAW1VZV8</accession>
<reference evidence="2 3" key="1">
    <citation type="journal article" date="2023" name="G3 (Bethesda)">
        <title>A chromosome-length genome assembly and annotation of blackberry (Rubus argutus, cv. 'Hillquist').</title>
        <authorList>
            <person name="Bruna T."/>
            <person name="Aryal R."/>
            <person name="Dudchenko O."/>
            <person name="Sargent D.J."/>
            <person name="Mead D."/>
            <person name="Buti M."/>
            <person name="Cavallini A."/>
            <person name="Hytonen T."/>
            <person name="Andres J."/>
            <person name="Pham M."/>
            <person name="Weisz D."/>
            <person name="Mascagni F."/>
            <person name="Usai G."/>
            <person name="Natali L."/>
            <person name="Bassil N."/>
            <person name="Fernandez G.E."/>
            <person name="Lomsadze A."/>
            <person name="Armour M."/>
            <person name="Olukolu B."/>
            <person name="Poorten T."/>
            <person name="Britton C."/>
            <person name="Davik J."/>
            <person name="Ashrafi H."/>
            <person name="Aiden E.L."/>
            <person name="Borodovsky M."/>
            <person name="Worthington M."/>
        </authorList>
    </citation>
    <scope>NUCLEOTIDE SEQUENCE [LARGE SCALE GENOMIC DNA]</scope>
    <source>
        <strain evidence="2">PI 553951</strain>
    </source>
</reference>
<comment type="caution">
    <text evidence="2">The sequence shown here is derived from an EMBL/GenBank/DDBJ whole genome shotgun (WGS) entry which is preliminary data.</text>
</comment>
<keyword evidence="3" id="KW-1185">Reference proteome</keyword>
<dbReference type="EMBL" id="JBEDUW010000007">
    <property type="protein sequence ID" value="KAK9913470.1"/>
    <property type="molecule type" value="Genomic_DNA"/>
</dbReference>
<gene>
    <name evidence="2" type="ORF">M0R45_037284</name>
</gene>
<evidence type="ECO:0000313" key="3">
    <source>
        <dbReference type="Proteomes" id="UP001457282"/>
    </source>
</evidence>
<dbReference type="Proteomes" id="UP001457282">
    <property type="component" value="Unassembled WGS sequence"/>
</dbReference>
<feature type="transmembrane region" description="Helical" evidence="1">
    <location>
        <begin position="61"/>
        <end position="88"/>
    </location>
</feature>
<name>A0AAW1VZV8_RUBAR</name>